<dbReference type="Proteomes" id="UP000249135">
    <property type="component" value="Unassembled WGS sequence"/>
</dbReference>
<sequence length="206" mass="21998">MKKTLLALALALGGAAHAHFVWLEPATGGEAKAYFGEWADDLRETEAGHLKLVSAPAAVAADGTRTPAKRADDHFAVQAGASGDARLVGAYVNDKGVASLYQARTGRTETVARLPLELVPNAAGSNTFTLQLDGKPLPEAKVVVFGPPKWEKTLRTDKSGQVTLPTPWPGQYVVEVNHTDKDAGGEWDGKRYTQTRHVATLSFIVQ</sequence>
<proteinExistence type="predicted"/>
<dbReference type="Pfam" id="PF10670">
    <property type="entry name" value="DUF4198"/>
    <property type="match status" value="1"/>
</dbReference>
<evidence type="ECO:0000256" key="1">
    <source>
        <dbReference type="SAM" id="SignalP"/>
    </source>
</evidence>
<accession>A0A2W5QAU1</accession>
<organism evidence="2 3">
    <name type="scientific">Variovorax paradoxus</name>
    <dbReference type="NCBI Taxonomy" id="34073"/>
    <lineage>
        <taxon>Bacteria</taxon>
        <taxon>Pseudomonadati</taxon>
        <taxon>Pseudomonadota</taxon>
        <taxon>Betaproteobacteria</taxon>
        <taxon>Burkholderiales</taxon>
        <taxon>Comamonadaceae</taxon>
        <taxon>Variovorax</taxon>
    </lineage>
</organism>
<reference evidence="2 3" key="1">
    <citation type="submission" date="2017-08" db="EMBL/GenBank/DDBJ databases">
        <title>Infants hospitalized years apart are colonized by the same room-sourced microbial strains.</title>
        <authorList>
            <person name="Brooks B."/>
            <person name="Olm M.R."/>
            <person name="Firek B.A."/>
            <person name="Baker R."/>
            <person name="Thomas B.C."/>
            <person name="Morowitz M.J."/>
            <person name="Banfield J.F."/>
        </authorList>
    </citation>
    <scope>NUCLEOTIDE SEQUENCE [LARGE SCALE GENOMIC DNA]</scope>
    <source>
        <strain evidence="2">S2_005_003_R2_41</strain>
    </source>
</reference>
<feature type="signal peptide" evidence="1">
    <location>
        <begin position="1"/>
        <end position="18"/>
    </location>
</feature>
<dbReference type="SUPFAM" id="SSF49478">
    <property type="entry name" value="Cna protein B-type domain"/>
    <property type="match status" value="1"/>
</dbReference>
<dbReference type="EMBL" id="QFPP01000136">
    <property type="protein sequence ID" value="PZQ74328.1"/>
    <property type="molecule type" value="Genomic_DNA"/>
</dbReference>
<keyword evidence="1" id="KW-0732">Signal</keyword>
<name>A0A2W5QAU1_VARPD</name>
<gene>
    <name evidence="2" type="ORF">DI563_12560</name>
</gene>
<evidence type="ECO:0000313" key="3">
    <source>
        <dbReference type="Proteomes" id="UP000249135"/>
    </source>
</evidence>
<dbReference type="AlphaFoldDB" id="A0A2W5QAU1"/>
<dbReference type="InterPro" id="IPR019613">
    <property type="entry name" value="DUF4198"/>
</dbReference>
<protein>
    <submittedName>
        <fullName evidence="2">DUF4198 domain-containing protein</fullName>
    </submittedName>
</protein>
<feature type="chain" id="PRO_5015887285" evidence="1">
    <location>
        <begin position="19"/>
        <end position="206"/>
    </location>
</feature>
<comment type="caution">
    <text evidence="2">The sequence shown here is derived from an EMBL/GenBank/DDBJ whole genome shotgun (WGS) entry which is preliminary data.</text>
</comment>
<evidence type="ECO:0000313" key="2">
    <source>
        <dbReference type="EMBL" id="PZQ74328.1"/>
    </source>
</evidence>